<dbReference type="SMART" id="SM00244">
    <property type="entry name" value="PHB"/>
    <property type="match status" value="1"/>
</dbReference>
<evidence type="ECO:0000256" key="1">
    <source>
        <dbReference type="ARBA" id="ARBA00008164"/>
    </source>
</evidence>
<protein>
    <submittedName>
        <fullName evidence="4">Stomatin-like</fullName>
    </submittedName>
</protein>
<dbReference type="PANTHER" id="PTHR10264:SF19">
    <property type="entry name" value="AT06885P-RELATED"/>
    <property type="match status" value="1"/>
</dbReference>
<reference evidence="4" key="1">
    <citation type="submission" date="2025-08" db="UniProtKB">
        <authorList>
            <consortium name="RefSeq"/>
        </authorList>
    </citation>
    <scope>IDENTIFICATION</scope>
    <source>
        <tissue evidence="4">Whole body</tissue>
    </source>
</reference>
<evidence type="ECO:0000313" key="3">
    <source>
        <dbReference type="Proteomes" id="UP001652626"/>
    </source>
</evidence>
<dbReference type="SUPFAM" id="SSF117892">
    <property type="entry name" value="Band 7/SPFH domain"/>
    <property type="match status" value="1"/>
</dbReference>
<dbReference type="PRINTS" id="PR00721">
    <property type="entry name" value="STOMATIN"/>
</dbReference>
<dbReference type="RefSeq" id="XP_064071225.1">
    <property type="nucleotide sequence ID" value="XM_064215155.1"/>
</dbReference>
<organism evidence="3 4">
    <name type="scientific">Vanessa tameamea</name>
    <name type="common">Kamehameha butterfly</name>
    <dbReference type="NCBI Taxonomy" id="334116"/>
    <lineage>
        <taxon>Eukaryota</taxon>
        <taxon>Metazoa</taxon>
        <taxon>Ecdysozoa</taxon>
        <taxon>Arthropoda</taxon>
        <taxon>Hexapoda</taxon>
        <taxon>Insecta</taxon>
        <taxon>Pterygota</taxon>
        <taxon>Neoptera</taxon>
        <taxon>Endopterygota</taxon>
        <taxon>Lepidoptera</taxon>
        <taxon>Glossata</taxon>
        <taxon>Ditrysia</taxon>
        <taxon>Papilionoidea</taxon>
        <taxon>Nymphalidae</taxon>
        <taxon>Nymphalinae</taxon>
        <taxon>Vanessa</taxon>
    </lineage>
</organism>
<feature type="domain" description="Band 7" evidence="2">
    <location>
        <begin position="13"/>
        <end position="172"/>
    </location>
</feature>
<proteinExistence type="inferred from homology"/>
<accession>A0ABM4AIU5</accession>
<dbReference type="Proteomes" id="UP001652626">
    <property type="component" value="Chromosome 6"/>
</dbReference>
<dbReference type="InterPro" id="IPR043202">
    <property type="entry name" value="Band-7_stomatin-like"/>
</dbReference>
<dbReference type="GeneID" id="135193319"/>
<dbReference type="InterPro" id="IPR001107">
    <property type="entry name" value="Band_7"/>
</dbReference>
<sequence>MTKTVLHGNQCATIISVVKQYKRAVILRFGRVRSVSPAGPGIIWIIPCTDTVIIIDLRTQSFNVLPQEILTKDLVTVTVDAVVYFHVLKPLNCLLHVQSHKHATELLAVTILRNILGQYTLSDLLTNRESISQAVRKEIDNGTVEWGVEVERVEIKDVILPYELQKALAAEAEGTRIAKAKIIEAEGEIKAAENLRDASKIIMQKPQTILLRYLQSLNYIASQQKTTILFPFPIDIPDHQK</sequence>
<dbReference type="InterPro" id="IPR036013">
    <property type="entry name" value="Band_7/SPFH_dom_sf"/>
</dbReference>
<dbReference type="PANTHER" id="PTHR10264">
    <property type="entry name" value="BAND 7 PROTEIN-RELATED"/>
    <property type="match status" value="1"/>
</dbReference>
<evidence type="ECO:0000313" key="4">
    <source>
        <dbReference type="RefSeq" id="XP_064071225.1"/>
    </source>
</evidence>
<comment type="similarity">
    <text evidence="1">Belongs to the band 7/mec-2 family.</text>
</comment>
<evidence type="ECO:0000259" key="2">
    <source>
        <dbReference type="SMART" id="SM00244"/>
    </source>
</evidence>
<keyword evidence="3" id="KW-1185">Reference proteome</keyword>
<name>A0ABM4AIU5_VANTA</name>
<dbReference type="Gene3D" id="6.10.250.2090">
    <property type="match status" value="1"/>
</dbReference>
<gene>
    <name evidence="4" type="primary">LOC135193319</name>
</gene>
<dbReference type="Gene3D" id="3.30.479.30">
    <property type="entry name" value="Band 7 domain"/>
    <property type="match status" value="1"/>
</dbReference>
<dbReference type="InterPro" id="IPR001972">
    <property type="entry name" value="Stomatin_HflK_fam"/>
</dbReference>
<dbReference type="Pfam" id="PF01145">
    <property type="entry name" value="Band_7"/>
    <property type="match status" value="1"/>
</dbReference>